<sequence length="77" mass="8765">MFATIILLYGGVRYEVSKPDSLTDSLPRRRTSRNDVEFDFLDPLFTHQLWPPRHRLLRSFMLNGLGGRPDGSVCGDG</sequence>
<reference evidence="1" key="1">
    <citation type="submission" date="2019-03" db="EMBL/GenBank/DDBJ databases">
        <authorList>
            <person name="Mank J."/>
            <person name="Almeida P."/>
        </authorList>
    </citation>
    <scope>NUCLEOTIDE SEQUENCE</scope>
    <source>
        <strain evidence="1">78183</strain>
    </source>
</reference>
<gene>
    <name evidence="1" type="ORF">SVIM_LOCUS468877</name>
</gene>
<dbReference type="EMBL" id="CAADRP010002151">
    <property type="protein sequence ID" value="VFU62171.1"/>
    <property type="molecule type" value="Genomic_DNA"/>
</dbReference>
<proteinExistence type="predicted"/>
<evidence type="ECO:0000313" key="1">
    <source>
        <dbReference type="EMBL" id="VFU62171.1"/>
    </source>
</evidence>
<organism evidence="1">
    <name type="scientific">Salix viminalis</name>
    <name type="common">Common osier</name>
    <name type="synonym">Basket willow</name>
    <dbReference type="NCBI Taxonomy" id="40686"/>
    <lineage>
        <taxon>Eukaryota</taxon>
        <taxon>Viridiplantae</taxon>
        <taxon>Streptophyta</taxon>
        <taxon>Embryophyta</taxon>
        <taxon>Tracheophyta</taxon>
        <taxon>Spermatophyta</taxon>
        <taxon>Magnoliopsida</taxon>
        <taxon>eudicotyledons</taxon>
        <taxon>Gunneridae</taxon>
        <taxon>Pentapetalae</taxon>
        <taxon>rosids</taxon>
        <taxon>fabids</taxon>
        <taxon>Malpighiales</taxon>
        <taxon>Salicaceae</taxon>
        <taxon>Saliceae</taxon>
        <taxon>Salix</taxon>
    </lineage>
</organism>
<protein>
    <submittedName>
        <fullName evidence="1">Uncharacterized protein</fullName>
    </submittedName>
</protein>
<accession>A0A6N2N5K2</accession>
<name>A0A6N2N5K2_SALVM</name>
<dbReference type="AlphaFoldDB" id="A0A6N2N5K2"/>